<evidence type="ECO:0000313" key="2">
    <source>
        <dbReference type="Proteomes" id="UP000235672"/>
    </source>
</evidence>
<name>A0A2J6Q5D6_9HELO</name>
<sequence length="150" mass="17292">MKNGHPGSDSQHSLNATIFRALVPLLRRRTRDDCVLDRPWRQREIHLLGILPEMLNLAWAQIGAETLIGEKQFDDHLRLCISTWEKKRKNFFSLLLDLWASLHLHLQMHPCGARESFHVPEHFALLQVQYFVHVPSASGLIQAVRSSVSQ</sequence>
<dbReference type="Proteomes" id="UP000235672">
    <property type="component" value="Unassembled WGS sequence"/>
</dbReference>
<protein>
    <submittedName>
        <fullName evidence="1">Uncharacterized protein</fullName>
    </submittedName>
</protein>
<reference evidence="1 2" key="1">
    <citation type="submission" date="2016-05" db="EMBL/GenBank/DDBJ databases">
        <title>A degradative enzymes factory behind the ericoid mycorrhizal symbiosis.</title>
        <authorList>
            <consortium name="DOE Joint Genome Institute"/>
            <person name="Martino E."/>
            <person name="Morin E."/>
            <person name="Grelet G."/>
            <person name="Kuo A."/>
            <person name="Kohler A."/>
            <person name="Daghino S."/>
            <person name="Barry K."/>
            <person name="Choi C."/>
            <person name="Cichocki N."/>
            <person name="Clum A."/>
            <person name="Copeland A."/>
            <person name="Hainaut M."/>
            <person name="Haridas S."/>
            <person name="Labutti K."/>
            <person name="Lindquist E."/>
            <person name="Lipzen A."/>
            <person name="Khouja H.-R."/>
            <person name="Murat C."/>
            <person name="Ohm R."/>
            <person name="Olson A."/>
            <person name="Spatafora J."/>
            <person name="Veneault-Fourrey C."/>
            <person name="Henrissat B."/>
            <person name="Grigoriev I."/>
            <person name="Martin F."/>
            <person name="Perotto S."/>
        </authorList>
    </citation>
    <scope>NUCLEOTIDE SEQUENCE [LARGE SCALE GENOMIC DNA]</scope>
    <source>
        <strain evidence="1 2">UAMH 7357</strain>
    </source>
</reference>
<evidence type="ECO:0000313" key="1">
    <source>
        <dbReference type="EMBL" id="PMD21394.1"/>
    </source>
</evidence>
<proteinExistence type="predicted"/>
<keyword evidence="2" id="KW-1185">Reference proteome</keyword>
<dbReference type="EMBL" id="KZ613481">
    <property type="protein sequence ID" value="PMD21394.1"/>
    <property type="molecule type" value="Genomic_DNA"/>
</dbReference>
<accession>A0A2J6Q5D6</accession>
<dbReference type="AlphaFoldDB" id="A0A2J6Q5D6"/>
<organism evidence="1 2">
    <name type="scientific">Hyaloscypha hepaticicola</name>
    <dbReference type="NCBI Taxonomy" id="2082293"/>
    <lineage>
        <taxon>Eukaryota</taxon>
        <taxon>Fungi</taxon>
        <taxon>Dikarya</taxon>
        <taxon>Ascomycota</taxon>
        <taxon>Pezizomycotina</taxon>
        <taxon>Leotiomycetes</taxon>
        <taxon>Helotiales</taxon>
        <taxon>Hyaloscyphaceae</taxon>
        <taxon>Hyaloscypha</taxon>
    </lineage>
</organism>
<gene>
    <name evidence="1" type="ORF">NA56DRAFT_125997</name>
</gene>